<dbReference type="PANTHER" id="PTHR40624">
    <property type="entry name" value="BIOSYNTHESIS MONOOXYGENASE, PUTATIVE (AFU_ORTHOLOGUE AFUA_1G12025)-RELATED"/>
    <property type="match status" value="1"/>
</dbReference>
<dbReference type="PANTHER" id="PTHR40624:SF1">
    <property type="entry name" value="BIOSYNTHESIS MONOOXYGENASE, PUTATIVE (AFU_ORTHOLOGUE AFUA_1G12025)-RELATED"/>
    <property type="match status" value="1"/>
</dbReference>
<dbReference type="Gene3D" id="3.30.70.100">
    <property type="match status" value="1"/>
</dbReference>
<dbReference type="OrthoDB" id="10011777at2759"/>
<gene>
    <name evidence="2" type="ORF">FRX48_01964</name>
</gene>
<dbReference type="InterPro" id="IPR011008">
    <property type="entry name" value="Dimeric_a/b-barrel"/>
</dbReference>
<dbReference type="AlphaFoldDB" id="A0A5M8PZK5"/>
<protein>
    <recommendedName>
        <fullName evidence="1">ABM domain-containing protein</fullName>
    </recommendedName>
</protein>
<feature type="domain" description="ABM" evidence="1">
    <location>
        <begin position="5"/>
        <end position="107"/>
    </location>
</feature>
<evidence type="ECO:0000313" key="3">
    <source>
        <dbReference type="Proteomes" id="UP000324767"/>
    </source>
</evidence>
<dbReference type="EMBL" id="VXIT01000002">
    <property type="protein sequence ID" value="KAA6415211.1"/>
    <property type="molecule type" value="Genomic_DNA"/>
</dbReference>
<dbReference type="InterPro" id="IPR007138">
    <property type="entry name" value="ABM_dom"/>
</dbReference>
<evidence type="ECO:0000313" key="2">
    <source>
        <dbReference type="EMBL" id="KAA6415211.1"/>
    </source>
</evidence>
<comment type="caution">
    <text evidence="2">The sequence shown here is derived from an EMBL/GenBank/DDBJ whole genome shotgun (WGS) entry which is preliminary data.</text>
</comment>
<accession>A0A5M8PZK5</accession>
<evidence type="ECO:0000259" key="1">
    <source>
        <dbReference type="PROSITE" id="PS51725"/>
    </source>
</evidence>
<organism evidence="2 3">
    <name type="scientific">Lasallia pustulata</name>
    <dbReference type="NCBI Taxonomy" id="136370"/>
    <lineage>
        <taxon>Eukaryota</taxon>
        <taxon>Fungi</taxon>
        <taxon>Dikarya</taxon>
        <taxon>Ascomycota</taxon>
        <taxon>Pezizomycotina</taxon>
        <taxon>Lecanoromycetes</taxon>
        <taxon>OSLEUM clade</taxon>
        <taxon>Umbilicariomycetidae</taxon>
        <taxon>Umbilicariales</taxon>
        <taxon>Umbilicariaceae</taxon>
        <taxon>Lasallia</taxon>
    </lineage>
</organism>
<dbReference type="Pfam" id="PF03992">
    <property type="entry name" value="ABM"/>
    <property type="match status" value="1"/>
</dbReference>
<proteinExistence type="predicted"/>
<name>A0A5M8PZK5_9LECA</name>
<sequence>MPPPIKVVATITPAPGKLDRLVEVLAKLAAAVERKEHGCLEYHLHRRVRDVGPQQGEQGWAGEELVMIETYKDKAAYEEHSHSEDFRGLVKVMGEEGLLAKGLEITFLEPIAGFKGRL</sequence>
<dbReference type="PROSITE" id="PS51725">
    <property type="entry name" value="ABM"/>
    <property type="match status" value="1"/>
</dbReference>
<dbReference type="SUPFAM" id="SSF54909">
    <property type="entry name" value="Dimeric alpha+beta barrel"/>
    <property type="match status" value="1"/>
</dbReference>
<dbReference type="Proteomes" id="UP000324767">
    <property type="component" value="Unassembled WGS sequence"/>
</dbReference>
<reference evidence="2 3" key="1">
    <citation type="submission" date="2019-09" db="EMBL/GenBank/DDBJ databases">
        <title>The hologenome of the rock-dwelling lichen Lasallia pustulata.</title>
        <authorList>
            <person name="Greshake Tzovaras B."/>
            <person name="Segers F."/>
            <person name="Bicker A."/>
            <person name="Dal Grande F."/>
            <person name="Otte J."/>
            <person name="Hankeln T."/>
            <person name="Schmitt I."/>
            <person name="Ebersberger I."/>
        </authorList>
    </citation>
    <scope>NUCLEOTIDE SEQUENCE [LARGE SCALE GENOMIC DNA]</scope>
    <source>
        <strain evidence="2">A1-1</strain>
    </source>
</reference>